<evidence type="ECO:0000256" key="2">
    <source>
        <dbReference type="SAM" id="SignalP"/>
    </source>
</evidence>
<dbReference type="EMBL" id="CADCXU010021725">
    <property type="protein sequence ID" value="CAB0009356.1"/>
    <property type="molecule type" value="Genomic_DNA"/>
</dbReference>
<keyword evidence="4" id="KW-1185">Reference proteome</keyword>
<dbReference type="AlphaFoldDB" id="A0A6H5GZT0"/>
<evidence type="ECO:0000256" key="1">
    <source>
        <dbReference type="SAM" id="MobiDB-lite"/>
    </source>
</evidence>
<keyword evidence="2" id="KW-0732">Signal</keyword>
<feature type="chain" id="PRO_5026014788" evidence="2">
    <location>
        <begin position="22"/>
        <end position="122"/>
    </location>
</feature>
<accession>A0A6H5GZT0</accession>
<name>A0A6H5GZT0_9HEMI</name>
<protein>
    <submittedName>
        <fullName evidence="3">Uncharacterized protein</fullName>
    </submittedName>
</protein>
<evidence type="ECO:0000313" key="4">
    <source>
        <dbReference type="Proteomes" id="UP000479000"/>
    </source>
</evidence>
<feature type="compositionally biased region" description="Basic and acidic residues" evidence="1">
    <location>
        <begin position="36"/>
        <end position="46"/>
    </location>
</feature>
<reference evidence="3 4" key="1">
    <citation type="submission" date="2020-02" db="EMBL/GenBank/DDBJ databases">
        <authorList>
            <person name="Ferguson B K."/>
        </authorList>
    </citation>
    <scope>NUCLEOTIDE SEQUENCE [LARGE SCALE GENOMIC DNA]</scope>
</reference>
<sequence length="122" mass="13883">MKLSPAPLVSALVLICSWTSGLPTVDPGPHRHRLDRHHDRSRRNDDVGNSQRLSDARQWTFRLGMVNVAASFVEEPDVQFKIRTIVVNENYRTTSSNILLPEANNLGQLVITDKIKFHKNKK</sequence>
<organism evidence="3 4">
    <name type="scientific">Nesidiocoris tenuis</name>
    <dbReference type="NCBI Taxonomy" id="355587"/>
    <lineage>
        <taxon>Eukaryota</taxon>
        <taxon>Metazoa</taxon>
        <taxon>Ecdysozoa</taxon>
        <taxon>Arthropoda</taxon>
        <taxon>Hexapoda</taxon>
        <taxon>Insecta</taxon>
        <taxon>Pterygota</taxon>
        <taxon>Neoptera</taxon>
        <taxon>Paraneoptera</taxon>
        <taxon>Hemiptera</taxon>
        <taxon>Heteroptera</taxon>
        <taxon>Panheteroptera</taxon>
        <taxon>Cimicomorpha</taxon>
        <taxon>Miridae</taxon>
        <taxon>Dicyphina</taxon>
        <taxon>Nesidiocoris</taxon>
    </lineage>
</organism>
<proteinExistence type="predicted"/>
<evidence type="ECO:0000313" key="3">
    <source>
        <dbReference type="EMBL" id="CAB0009356.1"/>
    </source>
</evidence>
<gene>
    <name evidence="3" type="ORF">NTEN_LOCUS14509</name>
</gene>
<dbReference type="Proteomes" id="UP000479000">
    <property type="component" value="Unassembled WGS sequence"/>
</dbReference>
<dbReference type="OrthoDB" id="6380398at2759"/>
<feature type="signal peptide" evidence="2">
    <location>
        <begin position="1"/>
        <end position="21"/>
    </location>
</feature>
<feature type="region of interest" description="Disordered" evidence="1">
    <location>
        <begin position="26"/>
        <end position="51"/>
    </location>
</feature>